<dbReference type="PROSITE" id="PS00786">
    <property type="entry name" value="5_NUCLEOTIDASE_2"/>
    <property type="match status" value="1"/>
</dbReference>
<keyword evidence="9" id="KW-0472">Membrane</keyword>
<feature type="domain" description="5'-Nucleotidase C-terminal" evidence="11">
    <location>
        <begin position="347"/>
        <end position="523"/>
    </location>
</feature>
<dbReference type="InterPro" id="IPR006179">
    <property type="entry name" value="5_nucleotidase/apyrase"/>
</dbReference>
<evidence type="ECO:0000256" key="3">
    <source>
        <dbReference type="ARBA" id="ARBA00012643"/>
    </source>
</evidence>
<keyword evidence="9" id="KW-0812">Transmembrane</keyword>
<dbReference type="GO" id="GO:0005886">
    <property type="term" value="C:plasma membrane"/>
    <property type="evidence" value="ECO:0007669"/>
    <property type="project" value="TreeGrafter"/>
</dbReference>
<reference evidence="13" key="1">
    <citation type="submission" date="2025-08" db="UniProtKB">
        <authorList>
            <consortium name="RefSeq"/>
        </authorList>
    </citation>
    <scope>IDENTIFICATION</scope>
    <source>
        <tissue evidence="13">Silk gland</tissue>
    </source>
</reference>
<dbReference type="CDD" id="cd07409">
    <property type="entry name" value="MPP_CD73_N"/>
    <property type="match status" value="1"/>
</dbReference>
<evidence type="ECO:0000313" key="13">
    <source>
        <dbReference type="RefSeq" id="XP_028042596.1"/>
    </source>
</evidence>
<dbReference type="SUPFAM" id="SSF56300">
    <property type="entry name" value="Metallo-dependent phosphatases"/>
    <property type="match status" value="1"/>
</dbReference>
<feature type="chain" id="PRO_5027162763" description="5'-nucleotidase" evidence="8">
    <location>
        <begin position="23"/>
        <end position="590"/>
    </location>
</feature>
<evidence type="ECO:0000259" key="10">
    <source>
        <dbReference type="Pfam" id="PF00149"/>
    </source>
</evidence>
<dbReference type="Pfam" id="PF00149">
    <property type="entry name" value="Metallophos"/>
    <property type="match status" value="1"/>
</dbReference>
<evidence type="ECO:0000256" key="2">
    <source>
        <dbReference type="ARBA" id="ARBA00006654"/>
    </source>
</evidence>
<sequence>MEFLTQLIATLAVVSLTGCSVARTNKDGTFELLILHNNDMHAKFEQTSQLSGVCTEADMNAGKCYGGFARVAYLVKQARKAAQTGEGPPVLYLNAGDTYTGSPWFAQYKWKIAAEFINALQPDAVSLGNHEFDNGVSGLTPFIQNVTCPVLASNLILTNEPSLEVESNLMKSIILDINGTKIGVIGYLTPDTKFTAIKNNIEYIEEIEAIKTEISNLKKFNVEIFIGLGHSGFVKDLEIAKEVEDIDLIIGGHTNTFLWNGPAPDIEIPEGPYPTMVKQKSGRLVPVVQAYYNTKYLGKLNLIFENGEIVRYEGNPIILDSTVPEDEDVLKIIQKYQADMAKFLNVVVGSTTTILDSRKCQLKECNIGNLISDAMVEKYASEYNGDGWTDAPVAIIQGGGIRASVAHLNYPAEITKGDLLMVLPFDGNMMRVTLNGTTIKSMLEHCVANYEPMRRRGRFLQMSGMNVVYDIENPPGNRLSEIYIRCSNCEIPKYEPLNMTAAYNVLMSSFLYYGGDGYVMFEELPKVVLNYNELLCTTEYLMKHSPVYTGEERRIVFKNENRIILNSSANFTVSLISFLMPLLLIITILN</sequence>
<keyword evidence="9" id="KW-1133">Transmembrane helix</keyword>
<dbReference type="InterPro" id="IPR036907">
    <property type="entry name" value="5'-Nucleotdase_C_sf"/>
</dbReference>
<proteinExistence type="inferred from homology"/>
<dbReference type="InterPro" id="IPR008334">
    <property type="entry name" value="5'-Nucleotdase_C"/>
</dbReference>
<accession>A0A6J2KJU4</accession>
<evidence type="ECO:0000256" key="8">
    <source>
        <dbReference type="RuleBase" id="RU362119"/>
    </source>
</evidence>
<keyword evidence="7 8" id="KW-0378">Hydrolase</keyword>
<dbReference type="InterPro" id="IPR029052">
    <property type="entry name" value="Metallo-depent_PP-like"/>
</dbReference>
<organism evidence="12 13">
    <name type="scientific">Bombyx mandarina</name>
    <name type="common">Wild silk moth</name>
    <name type="synonym">Wild silkworm</name>
    <dbReference type="NCBI Taxonomy" id="7092"/>
    <lineage>
        <taxon>Eukaryota</taxon>
        <taxon>Metazoa</taxon>
        <taxon>Ecdysozoa</taxon>
        <taxon>Arthropoda</taxon>
        <taxon>Hexapoda</taxon>
        <taxon>Insecta</taxon>
        <taxon>Pterygota</taxon>
        <taxon>Neoptera</taxon>
        <taxon>Endopterygota</taxon>
        <taxon>Lepidoptera</taxon>
        <taxon>Glossata</taxon>
        <taxon>Ditrysia</taxon>
        <taxon>Bombycoidea</taxon>
        <taxon>Bombycidae</taxon>
        <taxon>Bombycinae</taxon>
        <taxon>Bombyx</taxon>
    </lineage>
</organism>
<protein>
    <recommendedName>
        <fullName evidence="3">5'-nucleotidase</fullName>
        <ecNumber evidence="3">3.1.3.5</ecNumber>
    </recommendedName>
</protein>
<dbReference type="Gene3D" id="3.90.780.10">
    <property type="entry name" value="5'-Nucleotidase, C-terminal domain"/>
    <property type="match status" value="1"/>
</dbReference>
<comment type="similarity">
    <text evidence="2 8">Belongs to the 5'-nucleotidase family.</text>
</comment>
<comment type="catalytic activity">
    <reaction evidence="1">
        <text>a ribonucleoside 5'-phosphate + H2O = a ribonucleoside + phosphate</text>
        <dbReference type="Rhea" id="RHEA:12484"/>
        <dbReference type="ChEBI" id="CHEBI:15377"/>
        <dbReference type="ChEBI" id="CHEBI:18254"/>
        <dbReference type="ChEBI" id="CHEBI:43474"/>
        <dbReference type="ChEBI" id="CHEBI:58043"/>
        <dbReference type="EC" id="3.1.3.5"/>
    </reaction>
</comment>
<name>A0A6J2KJU4_BOMMA</name>
<dbReference type="FunFam" id="3.60.21.10:FF:000020">
    <property type="entry name" value="NT5E isoform 4"/>
    <property type="match status" value="1"/>
</dbReference>
<dbReference type="InterPro" id="IPR004843">
    <property type="entry name" value="Calcineurin-like_PHP"/>
</dbReference>
<evidence type="ECO:0000256" key="7">
    <source>
        <dbReference type="ARBA" id="ARBA00022801"/>
    </source>
</evidence>
<dbReference type="Pfam" id="PF02872">
    <property type="entry name" value="5_nucleotid_C"/>
    <property type="match status" value="1"/>
</dbReference>
<dbReference type="InterPro" id="IPR006146">
    <property type="entry name" value="5'-Nucleotdase_CS"/>
</dbReference>
<gene>
    <name evidence="13" type="primary">LOC114252294</name>
</gene>
<keyword evidence="12" id="KW-1185">Reference proteome</keyword>
<keyword evidence="5 8" id="KW-0732">Signal</keyword>
<keyword evidence="4" id="KW-0479">Metal-binding</keyword>
<dbReference type="GO" id="GO:0046872">
    <property type="term" value="F:metal ion binding"/>
    <property type="evidence" value="ECO:0007669"/>
    <property type="project" value="UniProtKB-KW"/>
</dbReference>
<dbReference type="Gene3D" id="3.60.21.10">
    <property type="match status" value="1"/>
</dbReference>
<dbReference type="EC" id="3.1.3.5" evidence="3"/>
<evidence type="ECO:0000256" key="9">
    <source>
        <dbReference type="SAM" id="Phobius"/>
    </source>
</evidence>
<dbReference type="GeneID" id="114252294"/>
<dbReference type="OrthoDB" id="7722975at2759"/>
<dbReference type="GO" id="GO:0006196">
    <property type="term" value="P:AMP catabolic process"/>
    <property type="evidence" value="ECO:0007669"/>
    <property type="project" value="TreeGrafter"/>
</dbReference>
<dbReference type="Proteomes" id="UP000504629">
    <property type="component" value="Unplaced"/>
</dbReference>
<dbReference type="RefSeq" id="XP_028042596.1">
    <property type="nucleotide sequence ID" value="XM_028186795.1"/>
</dbReference>
<evidence type="ECO:0000259" key="11">
    <source>
        <dbReference type="Pfam" id="PF02872"/>
    </source>
</evidence>
<feature type="transmembrane region" description="Helical" evidence="9">
    <location>
        <begin position="571"/>
        <end position="589"/>
    </location>
</feature>
<evidence type="ECO:0000256" key="6">
    <source>
        <dbReference type="ARBA" id="ARBA00022741"/>
    </source>
</evidence>
<feature type="domain" description="Calcineurin-like phosphoesterase" evidence="10">
    <location>
        <begin position="34"/>
        <end position="254"/>
    </location>
</feature>
<dbReference type="GO" id="GO:0008253">
    <property type="term" value="F:5'-nucleotidase activity"/>
    <property type="evidence" value="ECO:0007669"/>
    <property type="project" value="UniProtKB-EC"/>
</dbReference>
<dbReference type="GO" id="GO:0000166">
    <property type="term" value="F:nucleotide binding"/>
    <property type="evidence" value="ECO:0007669"/>
    <property type="project" value="UniProtKB-KW"/>
</dbReference>
<evidence type="ECO:0000313" key="12">
    <source>
        <dbReference type="Proteomes" id="UP000504629"/>
    </source>
</evidence>
<dbReference type="SUPFAM" id="SSF55816">
    <property type="entry name" value="5'-nucleotidase (syn. UDP-sugar hydrolase), C-terminal domain"/>
    <property type="match status" value="1"/>
</dbReference>
<dbReference type="PANTHER" id="PTHR11575:SF24">
    <property type="entry name" value="5'-NUCLEOTIDASE"/>
    <property type="match status" value="1"/>
</dbReference>
<dbReference type="PRINTS" id="PR01607">
    <property type="entry name" value="APYRASEFAMLY"/>
</dbReference>
<dbReference type="FunFam" id="3.90.780.10:FF:000001">
    <property type="entry name" value="NT5E isoform 3"/>
    <property type="match status" value="1"/>
</dbReference>
<keyword evidence="6 8" id="KW-0547">Nucleotide-binding</keyword>
<feature type="signal peptide" evidence="8">
    <location>
        <begin position="1"/>
        <end position="22"/>
    </location>
</feature>
<evidence type="ECO:0000256" key="5">
    <source>
        <dbReference type="ARBA" id="ARBA00022729"/>
    </source>
</evidence>
<dbReference type="AlphaFoldDB" id="A0A6J2KJU4"/>
<evidence type="ECO:0000256" key="1">
    <source>
        <dbReference type="ARBA" id="ARBA00000815"/>
    </source>
</evidence>
<evidence type="ECO:0000256" key="4">
    <source>
        <dbReference type="ARBA" id="ARBA00022723"/>
    </source>
</evidence>
<dbReference type="PANTHER" id="PTHR11575">
    <property type="entry name" value="5'-NUCLEOTIDASE-RELATED"/>
    <property type="match status" value="1"/>
</dbReference>